<dbReference type="NCBIfam" id="NF004314">
    <property type="entry name" value="PRK05710.1-3"/>
    <property type="match status" value="1"/>
</dbReference>
<comment type="function">
    <text evidence="7">Catalyzes the tRNA-independent activation of glutamate in presence of ATP and the subsequent transfer of glutamate onto a tRNA(Asp). Glutamate is transferred on the 2-amino-5-(4,5-dihydroxy-2-cyclopenten-1-yl) moiety of the queuosine in the wobble position of the QUC anticodon.</text>
</comment>
<protein>
    <recommendedName>
        <fullName evidence="7">Glutamyl-Q tRNA(Asp) synthetase</fullName>
        <shortName evidence="7">Glu-Q-RSs</shortName>
        <ecNumber evidence="7">6.1.1.-</ecNumber>
    </recommendedName>
</protein>
<name>H3ZGW1_9ALTE</name>
<feature type="short sequence motif" description="'HIGH' region" evidence="7">
    <location>
        <begin position="20"/>
        <end position="30"/>
    </location>
</feature>
<keyword evidence="8" id="KW-0648">Protein biosynthesis</keyword>
<dbReference type="InterPro" id="IPR000924">
    <property type="entry name" value="Glu/Gln-tRNA-synth"/>
</dbReference>
<dbReference type="Pfam" id="PF00749">
    <property type="entry name" value="tRNA-synt_1c"/>
    <property type="match status" value="2"/>
</dbReference>
<feature type="binding site" evidence="7">
    <location>
        <position position="197"/>
    </location>
    <ligand>
        <name>L-glutamate</name>
        <dbReference type="ChEBI" id="CHEBI:29985"/>
    </ligand>
</feature>
<reference evidence="10 11" key="1">
    <citation type="journal article" date="2012" name="J. Bacteriol.">
        <title>Genome Sequence of Extracellular-Protease-Producing Alishewanella jeotgali Isolated from Traditional Korean Fermented Seafood.</title>
        <authorList>
            <person name="Jung J."/>
            <person name="Chun J."/>
            <person name="Park W."/>
        </authorList>
    </citation>
    <scope>NUCLEOTIDE SEQUENCE [LARGE SCALE GENOMIC DNA]</scope>
    <source>
        <strain evidence="10 11">KCTC 22429</strain>
    </source>
</reference>
<dbReference type="FunFam" id="3.40.50.620:FF:000093">
    <property type="entry name" value="Glutamyl-Q tRNA(Asp) synthetase"/>
    <property type="match status" value="1"/>
</dbReference>
<dbReference type="PATRIC" id="fig|1129374.4.peg.2590"/>
<evidence type="ECO:0000256" key="6">
    <source>
        <dbReference type="ARBA" id="ARBA00023146"/>
    </source>
</evidence>
<dbReference type="SUPFAM" id="SSF52374">
    <property type="entry name" value="Nucleotidylyl transferase"/>
    <property type="match status" value="1"/>
</dbReference>
<dbReference type="InterPro" id="IPR014729">
    <property type="entry name" value="Rossmann-like_a/b/a_fold"/>
</dbReference>
<sequence length="302" mass="32941">MANASSSPQNTAGYTGRFAPSPSGPLHFGSLIAALGSYLQAKSQAGRWLVRIEDIDTPRTQPGADSAILTALESFGLQWDGEIWYQSQRLERYQSIFQQLRQQGLIYGCQCSRKQISDGGGIYPGTCQYLGLSAEPLAWRLCSPAATGFSDLVFGPQQIDAALAAEHYVVKRRDGLFSYQLVVVVDDWDQGITQVIRGADLLTMTSRQQHLFWLLGAAAPDYGHLPLAVTAPGQKLSKQNHARPLQDWPLTQSMAAALTVLGHPPPAELAGAPVSELLAWALGNWQLRQVPQQLEVRCPDFA</sequence>
<feature type="binding site" evidence="7">
    <location>
        <position position="179"/>
    </location>
    <ligand>
        <name>L-glutamate</name>
        <dbReference type="ChEBI" id="CHEBI:29985"/>
    </ligand>
</feature>
<dbReference type="GO" id="GO:0005829">
    <property type="term" value="C:cytosol"/>
    <property type="evidence" value="ECO:0007669"/>
    <property type="project" value="TreeGrafter"/>
</dbReference>
<feature type="binding site" evidence="7">
    <location>
        <position position="238"/>
    </location>
    <ligand>
        <name>ATP</name>
        <dbReference type="ChEBI" id="CHEBI:30616"/>
    </ligand>
</feature>
<evidence type="ECO:0000259" key="9">
    <source>
        <dbReference type="Pfam" id="PF00749"/>
    </source>
</evidence>
<keyword evidence="1 7" id="KW-0436">Ligase</keyword>
<dbReference type="NCBIfam" id="TIGR03838">
    <property type="entry name" value="queuosine_YadB"/>
    <property type="match status" value="1"/>
</dbReference>
<comment type="similarity">
    <text evidence="7">Belongs to the class-I aminoacyl-tRNA synthetase family. GluQ subfamily.</text>
</comment>
<organism evidence="10 11">
    <name type="scientific">Alishewanella jeotgali KCTC 22429</name>
    <dbReference type="NCBI Taxonomy" id="1129374"/>
    <lineage>
        <taxon>Bacteria</taxon>
        <taxon>Pseudomonadati</taxon>
        <taxon>Pseudomonadota</taxon>
        <taxon>Gammaproteobacteria</taxon>
        <taxon>Alteromonadales</taxon>
        <taxon>Alteromonadaceae</taxon>
        <taxon>Alishewanella</taxon>
    </lineage>
</organism>
<comment type="cofactor">
    <cofactor evidence="7">
        <name>Zn(2+)</name>
        <dbReference type="ChEBI" id="CHEBI:29105"/>
    </cofactor>
    <text evidence="7">Binds 1 zinc ion per subunit.</text>
</comment>
<evidence type="ECO:0000256" key="8">
    <source>
        <dbReference type="RuleBase" id="RU363037"/>
    </source>
</evidence>
<dbReference type="GO" id="GO:0004818">
    <property type="term" value="F:glutamate-tRNA ligase activity"/>
    <property type="evidence" value="ECO:0007669"/>
    <property type="project" value="TreeGrafter"/>
</dbReference>
<keyword evidence="6 7" id="KW-0030">Aminoacyl-tRNA synthetase</keyword>
<keyword evidence="4 7" id="KW-0862">Zinc</keyword>
<feature type="binding site" evidence="7">
    <location>
        <position position="111"/>
    </location>
    <ligand>
        <name>Zn(2+)</name>
        <dbReference type="ChEBI" id="CHEBI:29105"/>
    </ligand>
</feature>
<comment type="caution">
    <text evidence="10">The sequence shown here is derived from an EMBL/GenBank/DDBJ whole genome shotgun (WGS) entry which is preliminary data.</text>
</comment>
<dbReference type="RefSeq" id="WP_008951257.1">
    <property type="nucleotide sequence ID" value="NZ_AHTH01000045.1"/>
</dbReference>
<dbReference type="Gene3D" id="3.40.50.620">
    <property type="entry name" value="HUPs"/>
    <property type="match status" value="1"/>
</dbReference>
<dbReference type="GO" id="GO:0008270">
    <property type="term" value="F:zinc ion binding"/>
    <property type="evidence" value="ECO:0007669"/>
    <property type="project" value="UniProtKB-UniRule"/>
</dbReference>
<dbReference type="PANTHER" id="PTHR43311:SF1">
    <property type="entry name" value="GLUTAMYL-Q TRNA(ASP) SYNTHETASE"/>
    <property type="match status" value="1"/>
</dbReference>
<evidence type="ECO:0000256" key="4">
    <source>
        <dbReference type="ARBA" id="ARBA00022833"/>
    </source>
</evidence>
<feature type="binding site" evidence="7">
    <location>
        <position position="109"/>
    </location>
    <ligand>
        <name>Zn(2+)</name>
        <dbReference type="ChEBI" id="CHEBI:29105"/>
    </ligand>
</feature>
<dbReference type="EC" id="6.1.1.-" evidence="7"/>
<evidence type="ECO:0000256" key="1">
    <source>
        <dbReference type="ARBA" id="ARBA00022598"/>
    </source>
</evidence>
<dbReference type="InterPro" id="IPR020058">
    <property type="entry name" value="Glu/Gln-tRNA-synth_Ib_cat-dom"/>
</dbReference>
<dbReference type="Proteomes" id="UP000012046">
    <property type="component" value="Unassembled WGS sequence"/>
</dbReference>
<dbReference type="PANTHER" id="PTHR43311">
    <property type="entry name" value="GLUTAMATE--TRNA LIGASE"/>
    <property type="match status" value="1"/>
</dbReference>
<feature type="binding site" evidence="7">
    <location>
        <position position="53"/>
    </location>
    <ligand>
        <name>L-glutamate</name>
        <dbReference type="ChEBI" id="CHEBI:29985"/>
    </ligand>
</feature>
<keyword evidence="2 7" id="KW-0479">Metal-binding</keyword>
<dbReference type="GO" id="GO:0006400">
    <property type="term" value="P:tRNA modification"/>
    <property type="evidence" value="ECO:0007669"/>
    <property type="project" value="InterPro"/>
</dbReference>
<keyword evidence="3 7" id="KW-0547">Nucleotide-binding</keyword>
<keyword evidence="5 7" id="KW-0067">ATP-binding</keyword>
<feature type="domain" description="Glutamyl/glutaminyl-tRNA synthetase class Ib catalytic" evidence="9">
    <location>
        <begin position="17"/>
        <end position="117"/>
    </location>
</feature>
<feature type="binding site" evidence="7">
    <location>
        <begin position="17"/>
        <end position="21"/>
    </location>
    <ligand>
        <name>L-glutamate</name>
        <dbReference type="ChEBI" id="CHEBI:29985"/>
    </ligand>
</feature>
<dbReference type="eggNOG" id="COG0008">
    <property type="taxonomic scope" value="Bacteria"/>
</dbReference>
<dbReference type="InterPro" id="IPR049940">
    <property type="entry name" value="GluQ/Sye"/>
</dbReference>
<feature type="short sequence motif" description="'KMSKS' region" evidence="7">
    <location>
        <begin position="235"/>
        <end position="239"/>
    </location>
</feature>
<evidence type="ECO:0000256" key="3">
    <source>
        <dbReference type="ARBA" id="ARBA00022741"/>
    </source>
</evidence>
<dbReference type="EMBL" id="AHTH01000045">
    <property type="protein sequence ID" value="EHR40101.1"/>
    <property type="molecule type" value="Genomic_DNA"/>
</dbReference>
<evidence type="ECO:0000256" key="2">
    <source>
        <dbReference type="ARBA" id="ARBA00022723"/>
    </source>
</evidence>
<dbReference type="InterPro" id="IPR022380">
    <property type="entry name" value="Glu-Q_tRNA(Asp)_Synthase"/>
</dbReference>
<dbReference type="HAMAP" id="MF_01428">
    <property type="entry name" value="Glu_Q_tRNA_synth"/>
    <property type="match status" value="1"/>
</dbReference>
<dbReference type="PRINTS" id="PR00987">
    <property type="entry name" value="TRNASYNTHGLU"/>
</dbReference>
<feature type="domain" description="Glutamyl/glutaminyl-tRNA synthetase class Ib catalytic" evidence="9">
    <location>
        <begin position="147"/>
        <end position="242"/>
    </location>
</feature>
<evidence type="ECO:0000256" key="7">
    <source>
        <dbReference type="HAMAP-Rule" id="MF_01428"/>
    </source>
</evidence>
<feature type="binding site" evidence="7">
    <location>
        <position position="127"/>
    </location>
    <ligand>
        <name>Zn(2+)</name>
        <dbReference type="ChEBI" id="CHEBI:29105"/>
    </ligand>
</feature>
<accession>H3ZGW1</accession>
<dbReference type="AlphaFoldDB" id="H3ZGW1"/>
<proteinExistence type="inferred from homology"/>
<evidence type="ECO:0000313" key="11">
    <source>
        <dbReference type="Proteomes" id="UP000012046"/>
    </source>
</evidence>
<dbReference type="GO" id="GO:0005524">
    <property type="term" value="F:ATP binding"/>
    <property type="evidence" value="ECO:0007669"/>
    <property type="project" value="UniProtKB-KW"/>
</dbReference>
<feature type="binding site" evidence="7">
    <location>
        <position position="123"/>
    </location>
    <ligand>
        <name>Zn(2+)</name>
        <dbReference type="ChEBI" id="CHEBI:29105"/>
    </ligand>
</feature>
<gene>
    <name evidence="7" type="primary">gluQ</name>
    <name evidence="10" type="ORF">AJE_13055</name>
</gene>
<dbReference type="STRING" id="1129374.AJE_13055"/>
<keyword evidence="11" id="KW-1185">Reference proteome</keyword>
<dbReference type="GO" id="GO:0006424">
    <property type="term" value="P:glutamyl-tRNA aminoacylation"/>
    <property type="evidence" value="ECO:0007669"/>
    <property type="project" value="InterPro"/>
</dbReference>
<evidence type="ECO:0000313" key="10">
    <source>
        <dbReference type="EMBL" id="EHR40101.1"/>
    </source>
</evidence>
<evidence type="ECO:0000256" key="5">
    <source>
        <dbReference type="ARBA" id="ARBA00022840"/>
    </source>
</evidence>